<dbReference type="EMBL" id="UAVB01000011">
    <property type="protein sequence ID" value="SQA20292.1"/>
    <property type="molecule type" value="Genomic_DNA"/>
</dbReference>
<comment type="function">
    <text evidence="1">Required for the transposition of the insertion element.</text>
</comment>
<dbReference type="AlphaFoldDB" id="A0A7Z7KAS0"/>
<evidence type="ECO:0000313" key="6">
    <source>
        <dbReference type="EMBL" id="SQA20292.1"/>
    </source>
</evidence>
<name>A0A7Z7KAS0_STRAG</name>
<dbReference type="InterPro" id="IPR001207">
    <property type="entry name" value="Transposase_mutator"/>
</dbReference>
<dbReference type="RefSeq" id="WP_370443807.1">
    <property type="nucleotide sequence ID" value="NZ_UAVB01000011.1"/>
</dbReference>
<evidence type="ECO:0000256" key="3">
    <source>
        <dbReference type="ARBA" id="ARBA00022578"/>
    </source>
</evidence>
<evidence type="ECO:0000256" key="5">
    <source>
        <dbReference type="ARBA" id="ARBA00023172"/>
    </source>
</evidence>
<dbReference type="GO" id="GO:0003677">
    <property type="term" value="F:DNA binding"/>
    <property type="evidence" value="ECO:0007669"/>
    <property type="project" value="UniProtKB-KW"/>
</dbReference>
<sequence>MAKQQRCLVHIGRNIASKVKRADRALILEQFKTIYRAINVEEAKQALDSFIN</sequence>
<evidence type="ECO:0000256" key="4">
    <source>
        <dbReference type="ARBA" id="ARBA00023125"/>
    </source>
</evidence>
<comment type="similarity">
    <text evidence="2">Belongs to the transposase mutator family.</text>
</comment>
<evidence type="ECO:0000256" key="1">
    <source>
        <dbReference type="ARBA" id="ARBA00002190"/>
    </source>
</evidence>
<protein>
    <submittedName>
        <fullName evidence="6">IS256 family transposase</fullName>
    </submittedName>
</protein>
<organism evidence="6 7">
    <name type="scientific">Streptococcus agalactiae</name>
    <dbReference type="NCBI Taxonomy" id="1311"/>
    <lineage>
        <taxon>Bacteria</taxon>
        <taxon>Bacillati</taxon>
        <taxon>Bacillota</taxon>
        <taxon>Bacilli</taxon>
        <taxon>Lactobacillales</taxon>
        <taxon>Streptococcaceae</taxon>
        <taxon>Streptococcus</taxon>
    </lineage>
</organism>
<proteinExistence type="inferred from homology"/>
<dbReference type="GO" id="GO:0004803">
    <property type="term" value="F:transposase activity"/>
    <property type="evidence" value="ECO:0007669"/>
    <property type="project" value="InterPro"/>
</dbReference>
<keyword evidence="4" id="KW-0238">DNA-binding</keyword>
<comment type="caution">
    <text evidence="6">The sequence shown here is derived from an EMBL/GenBank/DDBJ whole genome shotgun (WGS) entry which is preliminary data.</text>
</comment>
<evidence type="ECO:0000256" key="2">
    <source>
        <dbReference type="ARBA" id="ARBA00010961"/>
    </source>
</evidence>
<keyword evidence="3" id="KW-0815">Transposition</keyword>
<dbReference type="Proteomes" id="UP000250200">
    <property type="component" value="Unassembled WGS sequence"/>
</dbReference>
<dbReference type="Pfam" id="PF00872">
    <property type="entry name" value="Transposase_mut"/>
    <property type="match status" value="1"/>
</dbReference>
<gene>
    <name evidence="6" type="ORF">NCTC8181_02642</name>
</gene>
<evidence type="ECO:0000313" key="7">
    <source>
        <dbReference type="Proteomes" id="UP000250200"/>
    </source>
</evidence>
<reference evidence="6 7" key="1">
    <citation type="submission" date="2018-06" db="EMBL/GenBank/DDBJ databases">
        <authorList>
            <consortium name="Pathogen Informatics"/>
            <person name="Doyle S."/>
        </authorList>
    </citation>
    <scope>NUCLEOTIDE SEQUENCE [LARGE SCALE GENOMIC DNA]</scope>
    <source>
        <strain evidence="6 7">NCTC8181</strain>
    </source>
</reference>
<accession>A0A7Z7KAS0</accession>
<dbReference type="GO" id="GO:0006313">
    <property type="term" value="P:DNA transposition"/>
    <property type="evidence" value="ECO:0007669"/>
    <property type="project" value="InterPro"/>
</dbReference>
<keyword evidence="5" id="KW-0233">DNA recombination</keyword>